<evidence type="ECO:0000313" key="2">
    <source>
        <dbReference type="EMBL" id="MFB9231542.1"/>
    </source>
</evidence>
<sequence>MAVCFMTKGASAKGLPTYYRIEISLNLFGEWSVVFDWGGRGCSGQQRIALFGDLRAASLAADRARERMLRRGYQRA</sequence>
<dbReference type="EMBL" id="JBHMEA010000024">
    <property type="protein sequence ID" value="MFB9231542.1"/>
    <property type="molecule type" value="Genomic_DNA"/>
</dbReference>
<evidence type="ECO:0000313" key="3">
    <source>
        <dbReference type="Proteomes" id="UP001589683"/>
    </source>
</evidence>
<proteinExistence type="predicted"/>
<comment type="caution">
    <text evidence="2">The sequence shown here is derived from an EMBL/GenBank/DDBJ whole genome shotgun (WGS) entry which is preliminary data.</text>
</comment>
<dbReference type="Proteomes" id="UP001589683">
    <property type="component" value="Unassembled WGS sequence"/>
</dbReference>
<dbReference type="InterPro" id="IPR008893">
    <property type="entry name" value="WGR_domain"/>
</dbReference>
<dbReference type="InterPro" id="IPR049809">
    <property type="entry name" value="YehF/YfeS-like_WGR"/>
</dbReference>
<protein>
    <submittedName>
        <fullName evidence="2">WGR domain-containing protein</fullName>
    </submittedName>
</protein>
<dbReference type="Pfam" id="PF05406">
    <property type="entry name" value="WGR"/>
    <property type="match status" value="1"/>
</dbReference>
<name>A0ABV5JDK8_9RHOB</name>
<reference evidence="2 3" key="1">
    <citation type="submission" date="2024-09" db="EMBL/GenBank/DDBJ databases">
        <authorList>
            <person name="Sun Q."/>
            <person name="Mori K."/>
        </authorList>
    </citation>
    <scope>NUCLEOTIDE SEQUENCE [LARGE SCALE GENOMIC DNA]</scope>
    <source>
        <strain evidence="2 3">CECT 8726</strain>
    </source>
</reference>
<feature type="domain" description="WGR" evidence="1">
    <location>
        <begin position="5"/>
        <end position="75"/>
    </location>
</feature>
<dbReference type="SUPFAM" id="SSF142921">
    <property type="entry name" value="WGR domain-like"/>
    <property type="match status" value="1"/>
</dbReference>
<evidence type="ECO:0000259" key="1">
    <source>
        <dbReference type="Pfam" id="PF05406"/>
    </source>
</evidence>
<accession>A0ABV5JDK8</accession>
<gene>
    <name evidence="2" type="ORF">ACFFUT_07065</name>
</gene>
<dbReference type="CDD" id="cd07996">
    <property type="entry name" value="WGR_MMR_like"/>
    <property type="match status" value="1"/>
</dbReference>
<organism evidence="2 3">
    <name type="scientific">Pseudohalocynthiibacter aestuariivivens</name>
    <dbReference type="NCBI Taxonomy" id="1591409"/>
    <lineage>
        <taxon>Bacteria</taxon>
        <taxon>Pseudomonadati</taxon>
        <taxon>Pseudomonadota</taxon>
        <taxon>Alphaproteobacteria</taxon>
        <taxon>Rhodobacterales</taxon>
        <taxon>Paracoccaceae</taxon>
        <taxon>Pseudohalocynthiibacter</taxon>
    </lineage>
</organism>
<keyword evidence="3" id="KW-1185">Reference proteome</keyword>
<dbReference type="InterPro" id="IPR036930">
    <property type="entry name" value="WGR_dom_sf"/>
</dbReference>